<evidence type="ECO:0000256" key="4">
    <source>
        <dbReference type="ARBA" id="ARBA00022989"/>
    </source>
</evidence>
<dbReference type="AlphaFoldDB" id="A0A3T0N3P9"/>
<keyword evidence="3 6" id="KW-0812">Transmembrane</keyword>
<keyword evidence="9" id="KW-1185">Reference proteome</keyword>
<feature type="transmembrane region" description="Helical" evidence="6">
    <location>
        <begin position="289"/>
        <end position="308"/>
    </location>
</feature>
<evidence type="ECO:0000256" key="3">
    <source>
        <dbReference type="ARBA" id="ARBA00022692"/>
    </source>
</evidence>
<dbReference type="GO" id="GO:0005886">
    <property type="term" value="C:plasma membrane"/>
    <property type="evidence" value="ECO:0007669"/>
    <property type="project" value="UniProtKB-SubCell"/>
</dbReference>
<dbReference type="InterPro" id="IPR050189">
    <property type="entry name" value="MFS_Efflux_Transporters"/>
</dbReference>
<dbReference type="Gene3D" id="1.20.1250.20">
    <property type="entry name" value="MFS general substrate transporter like domains"/>
    <property type="match status" value="1"/>
</dbReference>
<evidence type="ECO:0000259" key="7">
    <source>
        <dbReference type="PROSITE" id="PS50850"/>
    </source>
</evidence>
<dbReference type="PANTHER" id="PTHR43124:SF10">
    <property type="entry name" value="PURINE EFFLUX PUMP PBUE"/>
    <property type="match status" value="1"/>
</dbReference>
<feature type="transmembrane region" description="Helical" evidence="6">
    <location>
        <begin position="232"/>
        <end position="252"/>
    </location>
</feature>
<feature type="transmembrane region" description="Helical" evidence="6">
    <location>
        <begin position="70"/>
        <end position="88"/>
    </location>
</feature>
<keyword evidence="2" id="KW-1003">Cell membrane</keyword>
<keyword evidence="4 6" id="KW-1133">Transmembrane helix</keyword>
<feature type="transmembrane region" description="Helical" evidence="6">
    <location>
        <begin position="264"/>
        <end position="283"/>
    </location>
</feature>
<evidence type="ECO:0000256" key="5">
    <source>
        <dbReference type="ARBA" id="ARBA00023136"/>
    </source>
</evidence>
<protein>
    <submittedName>
        <fullName evidence="8">MFS transporter</fullName>
    </submittedName>
</protein>
<dbReference type="Proteomes" id="UP000283063">
    <property type="component" value="Chromosome"/>
</dbReference>
<proteinExistence type="predicted"/>
<organism evidence="8 9">
    <name type="scientific">Parasedimentitalea marina</name>
    <dbReference type="NCBI Taxonomy" id="2483033"/>
    <lineage>
        <taxon>Bacteria</taxon>
        <taxon>Pseudomonadati</taxon>
        <taxon>Pseudomonadota</taxon>
        <taxon>Alphaproteobacteria</taxon>
        <taxon>Rhodobacterales</taxon>
        <taxon>Paracoccaceae</taxon>
        <taxon>Parasedimentitalea</taxon>
    </lineage>
</organism>
<dbReference type="KEGG" id="sedi:EBB79_12525"/>
<dbReference type="PANTHER" id="PTHR43124">
    <property type="entry name" value="PURINE EFFLUX PUMP PBUE"/>
    <property type="match status" value="1"/>
</dbReference>
<feature type="transmembrane region" description="Helical" evidence="6">
    <location>
        <begin position="320"/>
        <end position="337"/>
    </location>
</feature>
<evidence type="ECO:0000256" key="2">
    <source>
        <dbReference type="ARBA" id="ARBA00022475"/>
    </source>
</evidence>
<evidence type="ECO:0000256" key="6">
    <source>
        <dbReference type="SAM" id="Phobius"/>
    </source>
</evidence>
<sequence length="386" mass="39438">MLASILILLSAIGVIGANSLLLSPLVTTVGTDLDVSAAQVMQAASAYGLGVAAAALLLAPLGDRYGAGRLLRVALVILAIGLAASALAPNVLALIAAQALCGLAAGAALPSIYTLAVTIAPKGREAQTMGAVLTGWTLSLVLGVSAGAWLTDVLGWRSVYVTLSAGTACLWLLSSGLRLLGTTGNTGTSPLTALKVPGITRGLLATLLLMLAFYITYFFIGAHVTVQLGLSTTQAGLVPLFYGIGFGLAVLVDPLLDRLGPARSTAPVFLVISMIYAAMIPLIGTFHWLLAIAVVWGIFQHLVLNLVVARLTALDPSQRGAIMGLYSTVTYLCIFAVPPFGGLAFATWGLAGCLAISAILCLIEALEALGLRRVRSTGPAAPDAPA</sequence>
<reference evidence="8 9" key="1">
    <citation type="submission" date="2018-10" db="EMBL/GenBank/DDBJ databases">
        <title>Parasedimentitalea marina sp. nov., a psychrophilic bacterium isolated from deep seawater of the New Britain Trench.</title>
        <authorList>
            <person name="Cao J."/>
        </authorList>
    </citation>
    <scope>NUCLEOTIDE SEQUENCE [LARGE SCALE GENOMIC DNA]</scope>
    <source>
        <strain evidence="8 9">W43</strain>
    </source>
</reference>
<feature type="domain" description="Major facilitator superfamily (MFS) profile" evidence="7">
    <location>
        <begin position="4"/>
        <end position="376"/>
    </location>
</feature>
<dbReference type="EMBL" id="CP033219">
    <property type="protein sequence ID" value="AZV78617.1"/>
    <property type="molecule type" value="Genomic_DNA"/>
</dbReference>
<dbReference type="PROSITE" id="PS50850">
    <property type="entry name" value="MFS"/>
    <property type="match status" value="1"/>
</dbReference>
<gene>
    <name evidence="8" type="ORF">EBB79_12525</name>
</gene>
<feature type="transmembrane region" description="Helical" evidence="6">
    <location>
        <begin position="131"/>
        <end position="151"/>
    </location>
</feature>
<dbReference type="InterPro" id="IPR020846">
    <property type="entry name" value="MFS_dom"/>
</dbReference>
<feature type="transmembrane region" description="Helical" evidence="6">
    <location>
        <begin position="202"/>
        <end position="220"/>
    </location>
</feature>
<feature type="transmembrane region" description="Helical" evidence="6">
    <location>
        <begin position="94"/>
        <end position="119"/>
    </location>
</feature>
<dbReference type="SUPFAM" id="SSF103473">
    <property type="entry name" value="MFS general substrate transporter"/>
    <property type="match status" value="1"/>
</dbReference>
<dbReference type="Pfam" id="PF07690">
    <property type="entry name" value="MFS_1"/>
    <property type="match status" value="1"/>
</dbReference>
<dbReference type="GO" id="GO:0022857">
    <property type="term" value="F:transmembrane transporter activity"/>
    <property type="evidence" value="ECO:0007669"/>
    <property type="project" value="InterPro"/>
</dbReference>
<evidence type="ECO:0000313" key="8">
    <source>
        <dbReference type="EMBL" id="AZV78617.1"/>
    </source>
</evidence>
<evidence type="ECO:0000313" key="9">
    <source>
        <dbReference type="Proteomes" id="UP000283063"/>
    </source>
</evidence>
<feature type="transmembrane region" description="Helical" evidence="6">
    <location>
        <begin position="343"/>
        <end position="366"/>
    </location>
</feature>
<dbReference type="RefSeq" id="WP_127749176.1">
    <property type="nucleotide sequence ID" value="NZ_CP033219.1"/>
</dbReference>
<dbReference type="InterPro" id="IPR036259">
    <property type="entry name" value="MFS_trans_sf"/>
</dbReference>
<feature type="transmembrane region" description="Helical" evidence="6">
    <location>
        <begin position="157"/>
        <end position="181"/>
    </location>
</feature>
<dbReference type="InterPro" id="IPR011701">
    <property type="entry name" value="MFS"/>
</dbReference>
<dbReference type="OrthoDB" id="8667309at2"/>
<comment type="subcellular location">
    <subcellularLocation>
        <location evidence="1">Cell membrane</location>
        <topology evidence="1">Multi-pass membrane protein</topology>
    </subcellularLocation>
</comment>
<keyword evidence="5 6" id="KW-0472">Membrane</keyword>
<name>A0A3T0N3P9_9RHOB</name>
<accession>A0A3T0N3P9</accession>
<feature type="transmembrane region" description="Helical" evidence="6">
    <location>
        <begin position="40"/>
        <end position="58"/>
    </location>
</feature>
<evidence type="ECO:0000256" key="1">
    <source>
        <dbReference type="ARBA" id="ARBA00004651"/>
    </source>
</evidence>